<dbReference type="AlphaFoldDB" id="A0A3D4V8M7"/>
<sequence>MTDPKDGPIGSRKLGMFSGFAPPLQVVGYIATKLRDPVRGPLVRMRPDDALVRLVSEGELVRVVSERRSELAVLELDESLPRGGVVLRDVAGAALSEIIRVVRIDTDSRPRSRA</sequence>
<dbReference type="Gene3D" id="2.40.40.20">
    <property type="match status" value="1"/>
</dbReference>
<organism evidence="1 2">
    <name type="scientific">Gemmatimonas aurantiaca</name>
    <dbReference type="NCBI Taxonomy" id="173480"/>
    <lineage>
        <taxon>Bacteria</taxon>
        <taxon>Pseudomonadati</taxon>
        <taxon>Gemmatimonadota</taxon>
        <taxon>Gemmatimonadia</taxon>
        <taxon>Gemmatimonadales</taxon>
        <taxon>Gemmatimonadaceae</taxon>
        <taxon>Gemmatimonas</taxon>
    </lineage>
</organism>
<dbReference type="EMBL" id="DPIY01000009">
    <property type="protein sequence ID" value="HCT57499.1"/>
    <property type="molecule type" value="Genomic_DNA"/>
</dbReference>
<evidence type="ECO:0000313" key="1">
    <source>
        <dbReference type="EMBL" id="HCT57499.1"/>
    </source>
</evidence>
<evidence type="ECO:0000313" key="2">
    <source>
        <dbReference type="Proteomes" id="UP000264071"/>
    </source>
</evidence>
<accession>A0A3D4V8M7</accession>
<protein>
    <submittedName>
        <fullName evidence="1">Uncharacterized protein</fullName>
    </submittedName>
</protein>
<dbReference type="InterPro" id="IPR009010">
    <property type="entry name" value="Asp_de-COase-like_dom_sf"/>
</dbReference>
<gene>
    <name evidence="1" type="ORF">DGD08_09895</name>
</gene>
<name>A0A3D4V8M7_9BACT</name>
<dbReference type="Proteomes" id="UP000264071">
    <property type="component" value="Unassembled WGS sequence"/>
</dbReference>
<proteinExistence type="predicted"/>
<reference evidence="1 2" key="1">
    <citation type="journal article" date="2018" name="Nat. Biotechnol.">
        <title>A standardized bacterial taxonomy based on genome phylogeny substantially revises the tree of life.</title>
        <authorList>
            <person name="Parks D.H."/>
            <person name="Chuvochina M."/>
            <person name="Waite D.W."/>
            <person name="Rinke C."/>
            <person name="Skarshewski A."/>
            <person name="Chaumeil P.A."/>
            <person name="Hugenholtz P."/>
        </authorList>
    </citation>
    <scope>NUCLEOTIDE SEQUENCE [LARGE SCALE GENOMIC DNA]</scope>
    <source>
        <strain evidence="1">UBA8844</strain>
    </source>
</reference>
<dbReference type="SUPFAM" id="SSF50692">
    <property type="entry name" value="ADC-like"/>
    <property type="match status" value="1"/>
</dbReference>
<comment type="caution">
    <text evidence="1">The sequence shown here is derived from an EMBL/GenBank/DDBJ whole genome shotgun (WGS) entry which is preliminary data.</text>
</comment>